<dbReference type="OMA" id="WHTANEH"/>
<accession>A0A1S4EAK4</accession>
<evidence type="ECO:0000313" key="4">
    <source>
        <dbReference type="RefSeq" id="XP_017299134.1"/>
    </source>
</evidence>
<dbReference type="InterPro" id="IPR033640">
    <property type="entry name" value="FAR_C"/>
</dbReference>
<sequence length="241" mass="28307">MAGIIRSIYCNPSATADVIPADMAINALVCSAWYSANSYYKKTSPVLPIFNYVSSTDNRITWLEFSNKTFGAATKIPSSKALWWYCYHLVEDKTVYAIQSLFYHYFFAYIVDFCAPLTKSKLRLVPIYQRIDKVMDVLEPFSTNEWSFINENIHTLWDSLSPQEQAKFPFNIRDLDWTKYLETYVKGILVYQLQDKLDPETRKYARRRYKRIQVAHYSIQAFLCLLLLFLFVWTITSSTFL</sequence>
<proteinExistence type="predicted"/>
<dbReference type="GeneID" id="103508188"/>
<keyword evidence="1" id="KW-0472">Membrane</keyword>
<dbReference type="STRING" id="121845.A0A1S4EAK4"/>
<feature type="transmembrane region" description="Helical" evidence="1">
    <location>
        <begin position="214"/>
        <end position="235"/>
    </location>
</feature>
<dbReference type="GO" id="GO:0080019">
    <property type="term" value="F:alcohol-forming very long-chain fatty acyl-CoA reductase activity"/>
    <property type="evidence" value="ECO:0007669"/>
    <property type="project" value="InterPro"/>
</dbReference>
<dbReference type="Pfam" id="PF03015">
    <property type="entry name" value="Sterile"/>
    <property type="match status" value="1"/>
</dbReference>
<evidence type="ECO:0000259" key="2">
    <source>
        <dbReference type="Pfam" id="PF03015"/>
    </source>
</evidence>
<dbReference type="PANTHER" id="PTHR11011">
    <property type="entry name" value="MALE STERILITY PROTEIN 2-RELATED"/>
    <property type="match status" value="1"/>
</dbReference>
<dbReference type="PANTHER" id="PTHR11011:SF60">
    <property type="entry name" value="FATTY ACYL-COA REDUCTASE-RELATED"/>
    <property type="match status" value="1"/>
</dbReference>
<dbReference type="Proteomes" id="UP000079169">
    <property type="component" value="Unplaced"/>
</dbReference>
<evidence type="ECO:0000313" key="3">
    <source>
        <dbReference type="Proteomes" id="UP000079169"/>
    </source>
</evidence>
<name>A0A1S4EAK4_DIACI</name>
<organism evidence="3 4">
    <name type="scientific">Diaphorina citri</name>
    <name type="common">Asian citrus psyllid</name>
    <dbReference type="NCBI Taxonomy" id="121845"/>
    <lineage>
        <taxon>Eukaryota</taxon>
        <taxon>Metazoa</taxon>
        <taxon>Ecdysozoa</taxon>
        <taxon>Arthropoda</taxon>
        <taxon>Hexapoda</taxon>
        <taxon>Insecta</taxon>
        <taxon>Pterygota</taxon>
        <taxon>Neoptera</taxon>
        <taxon>Paraneoptera</taxon>
        <taxon>Hemiptera</taxon>
        <taxon>Sternorrhyncha</taxon>
        <taxon>Psylloidea</taxon>
        <taxon>Psyllidae</taxon>
        <taxon>Diaphorininae</taxon>
        <taxon>Diaphorina</taxon>
    </lineage>
</organism>
<dbReference type="PaxDb" id="121845-A0A1S4EAK4"/>
<protein>
    <submittedName>
        <fullName evidence="4">Fatty acyl-CoA reductase wat-like</fullName>
    </submittedName>
</protein>
<dbReference type="Gene3D" id="3.40.50.720">
    <property type="entry name" value="NAD(P)-binding Rossmann-like Domain"/>
    <property type="match status" value="1"/>
</dbReference>
<dbReference type="GO" id="GO:0005777">
    <property type="term" value="C:peroxisome"/>
    <property type="evidence" value="ECO:0007669"/>
    <property type="project" value="TreeGrafter"/>
</dbReference>
<dbReference type="KEGG" id="dci:103508188"/>
<dbReference type="InterPro" id="IPR026055">
    <property type="entry name" value="FAR"/>
</dbReference>
<dbReference type="GO" id="GO:0035336">
    <property type="term" value="P:long-chain fatty-acyl-CoA metabolic process"/>
    <property type="evidence" value="ECO:0007669"/>
    <property type="project" value="TreeGrafter"/>
</dbReference>
<evidence type="ECO:0000256" key="1">
    <source>
        <dbReference type="SAM" id="Phobius"/>
    </source>
</evidence>
<gene>
    <name evidence="4" type="primary">LOC103508188</name>
</gene>
<reference evidence="4" key="1">
    <citation type="submission" date="2025-08" db="UniProtKB">
        <authorList>
            <consortium name="RefSeq"/>
        </authorList>
    </citation>
    <scope>IDENTIFICATION</scope>
</reference>
<dbReference type="CDD" id="cd09071">
    <property type="entry name" value="FAR_C"/>
    <property type="match status" value="1"/>
</dbReference>
<dbReference type="AlphaFoldDB" id="A0A1S4EAK4"/>
<dbReference type="RefSeq" id="XP_017299134.1">
    <property type="nucleotide sequence ID" value="XM_017443645.2"/>
</dbReference>
<keyword evidence="1" id="KW-1133">Transmembrane helix</keyword>
<keyword evidence="3" id="KW-1185">Reference proteome</keyword>
<keyword evidence="1" id="KW-0812">Transmembrane</keyword>
<feature type="domain" description="Fatty acyl-CoA reductase C-terminal" evidence="2">
    <location>
        <begin position="103"/>
        <end position="194"/>
    </location>
</feature>